<proteinExistence type="predicted"/>
<dbReference type="PANTHER" id="PTHR12526">
    <property type="entry name" value="GLYCOSYLTRANSFERASE"/>
    <property type="match status" value="1"/>
</dbReference>
<evidence type="ECO:0000259" key="1">
    <source>
        <dbReference type="Pfam" id="PF00534"/>
    </source>
</evidence>
<accession>A0A1F5FH81</accession>
<protein>
    <recommendedName>
        <fullName evidence="5">Glycosyltransferase subfamily 4-like N-terminal domain-containing protein</fullName>
    </recommendedName>
</protein>
<evidence type="ECO:0000259" key="2">
    <source>
        <dbReference type="Pfam" id="PF13439"/>
    </source>
</evidence>
<dbReference type="InterPro" id="IPR028098">
    <property type="entry name" value="Glyco_trans_4-like_N"/>
</dbReference>
<dbReference type="PANTHER" id="PTHR12526:SF637">
    <property type="entry name" value="GLYCOSYLTRANSFERASE EPSF-RELATED"/>
    <property type="match status" value="1"/>
</dbReference>
<dbReference type="Pfam" id="PF00534">
    <property type="entry name" value="Glycos_transf_1"/>
    <property type="match status" value="1"/>
</dbReference>
<feature type="domain" description="Glycosyl transferase family 1" evidence="1">
    <location>
        <begin position="194"/>
        <end position="343"/>
    </location>
</feature>
<comment type="caution">
    <text evidence="3">The sequence shown here is derived from an EMBL/GenBank/DDBJ whole genome shotgun (WGS) entry which is preliminary data.</text>
</comment>
<name>A0A1F5FH81_9BACT</name>
<dbReference type="AlphaFoldDB" id="A0A1F5FH81"/>
<reference evidence="3 4" key="1">
    <citation type="journal article" date="2016" name="Nat. Commun.">
        <title>Thousands of microbial genomes shed light on interconnected biogeochemical processes in an aquifer system.</title>
        <authorList>
            <person name="Anantharaman K."/>
            <person name="Brown C.T."/>
            <person name="Hug L.A."/>
            <person name="Sharon I."/>
            <person name="Castelle C.J."/>
            <person name="Probst A.J."/>
            <person name="Thomas B.C."/>
            <person name="Singh A."/>
            <person name="Wilkins M.J."/>
            <person name="Karaoz U."/>
            <person name="Brodie E.L."/>
            <person name="Williams K.H."/>
            <person name="Hubbard S.S."/>
            <person name="Banfield J.F."/>
        </authorList>
    </citation>
    <scope>NUCLEOTIDE SEQUENCE [LARGE SCALE GENOMIC DNA]</scope>
</reference>
<organism evidence="3 4">
    <name type="scientific">Candidatus Collierbacteria bacterium RIFOXYB1_FULL_49_13</name>
    <dbReference type="NCBI Taxonomy" id="1817728"/>
    <lineage>
        <taxon>Bacteria</taxon>
        <taxon>Candidatus Collieribacteriota</taxon>
    </lineage>
</organism>
<dbReference type="CDD" id="cd03801">
    <property type="entry name" value="GT4_PimA-like"/>
    <property type="match status" value="1"/>
</dbReference>
<dbReference type="GO" id="GO:0016757">
    <property type="term" value="F:glycosyltransferase activity"/>
    <property type="evidence" value="ECO:0007669"/>
    <property type="project" value="InterPro"/>
</dbReference>
<feature type="domain" description="Glycosyltransferase subfamily 4-like N-terminal" evidence="2">
    <location>
        <begin position="30"/>
        <end position="183"/>
    </location>
</feature>
<dbReference type="Gene3D" id="3.40.50.2000">
    <property type="entry name" value="Glycogen Phosphorylase B"/>
    <property type="match status" value="2"/>
</dbReference>
<dbReference type="SUPFAM" id="SSF53756">
    <property type="entry name" value="UDP-Glycosyltransferase/glycogen phosphorylase"/>
    <property type="match status" value="1"/>
</dbReference>
<dbReference type="InterPro" id="IPR001296">
    <property type="entry name" value="Glyco_trans_1"/>
</dbReference>
<sequence>MKILLVSPYFIDSFSSHISMGSAVKQAVNLSRQHQVIVLTCGRPEKYQRLNPHLEVISLPGWLIPDPVNYVISFPIISAFIHQLDTFQPDIVMFSKYMFFTSLLISLAKIKGYPVVTTTDTFPGINWFPRSKPVSAVMWLYARIIGLPLLWLSNKVILLHPGLEAVAKKYRLNTVNIPNGVDDTLLNAQPRPKDIIKPKGEFWIGFVGRPESVKGIDLILKVAKDLENLPRLKFIFIGGSPDKTRLEGNRLCLGFRYDVVNLYQFLDLLVLPSYSEGWPNVLLEAMAQKVPCLASNVGGIPYLIKHKQNGWLIPSGHAFKLRRAILYLYRHPSLRHRLGQNGFETVANRFVWSKLLPQYQELFNRLQ</sequence>
<evidence type="ECO:0008006" key="5">
    <source>
        <dbReference type="Google" id="ProtNLM"/>
    </source>
</evidence>
<gene>
    <name evidence="3" type="ORF">A2368_03695</name>
</gene>
<dbReference type="EMBL" id="MFAM01000030">
    <property type="protein sequence ID" value="OGD78932.1"/>
    <property type="molecule type" value="Genomic_DNA"/>
</dbReference>
<evidence type="ECO:0000313" key="4">
    <source>
        <dbReference type="Proteomes" id="UP000176682"/>
    </source>
</evidence>
<evidence type="ECO:0000313" key="3">
    <source>
        <dbReference type="EMBL" id="OGD78932.1"/>
    </source>
</evidence>
<dbReference type="Proteomes" id="UP000176682">
    <property type="component" value="Unassembled WGS sequence"/>
</dbReference>
<dbReference type="Pfam" id="PF13439">
    <property type="entry name" value="Glyco_transf_4"/>
    <property type="match status" value="1"/>
</dbReference>